<dbReference type="Proteomes" id="UP000037982">
    <property type="component" value="Unassembled WGS sequence"/>
</dbReference>
<dbReference type="EMBL" id="LGKG01000159">
    <property type="protein sequence ID" value="KPC60621.1"/>
    <property type="molecule type" value="Genomic_DNA"/>
</dbReference>
<sequence length="174" mass="19486">MVQVDSFNAPLGADLVTGPVHDRWRAREAPYGDFIVFSDGSLSVMELVRTSPHDRLNDRRAEEWYWQEILRATAWTPTGWLDIDGMFASCTHAGSRAMAGESSAHGSIGWVALARDDDERTLEWLAVSCYSNPFSEVTLDETAVTATSTAGRIWTFPRYAPQQVKITEDPAYPW</sequence>
<name>A0A0N0GX03_9ACTN</name>
<organism evidence="1 2">
    <name type="scientific">Streptomyces chattanoogensis</name>
    <dbReference type="NCBI Taxonomy" id="66876"/>
    <lineage>
        <taxon>Bacteria</taxon>
        <taxon>Bacillati</taxon>
        <taxon>Actinomycetota</taxon>
        <taxon>Actinomycetes</taxon>
        <taxon>Kitasatosporales</taxon>
        <taxon>Streptomycetaceae</taxon>
        <taxon>Streptomyces</taxon>
    </lineage>
</organism>
<dbReference type="PATRIC" id="fig|66876.3.peg.6261"/>
<gene>
    <name evidence="1" type="ORF">ADL29_28555</name>
</gene>
<reference evidence="2" key="1">
    <citation type="submission" date="2015-07" db="EMBL/GenBank/DDBJ databases">
        <authorList>
            <person name="Ju K.-S."/>
            <person name="Doroghazi J.R."/>
            <person name="Metcalf W.W."/>
        </authorList>
    </citation>
    <scope>NUCLEOTIDE SEQUENCE [LARGE SCALE GENOMIC DNA]</scope>
    <source>
        <strain evidence="2">NRRL ISP-5002</strain>
    </source>
</reference>
<comment type="caution">
    <text evidence="1">The sequence shown here is derived from an EMBL/GenBank/DDBJ whole genome shotgun (WGS) entry which is preliminary data.</text>
</comment>
<proteinExistence type="predicted"/>
<dbReference type="AlphaFoldDB" id="A0A0N0GX03"/>
<protein>
    <submittedName>
        <fullName evidence="1">Uncharacterized protein</fullName>
    </submittedName>
</protein>
<evidence type="ECO:0000313" key="1">
    <source>
        <dbReference type="EMBL" id="KPC60621.1"/>
    </source>
</evidence>
<evidence type="ECO:0000313" key="2">
    <source>
        <dbReference type="Proteomes" id="UP000037982"/>
    </source>
</evidence>
<accession>A0A0N0GX03</accession>
<keyword evidence="2" id="KW-1185">Reference proteome</keyword>